<dbReference type="PIRSF" id="PIRSF007313">
    <property type="entry name" value="PhnI"/>
    <property type="match status" value="1"/>
</dbReference>
<reference evidence="1 2" key="1">
    <citation type="submission" date="2016-09" db="EMBL/GenBank/DDBJ databases">
        <title>The complete genome sequences of Rhizobium gallicum, symbiovars gallicum and phaseoli, symbionts associated to common bean (Phaseolus vulgaris).</title>
        <authorList>
            <person name="Bustos P."/>
            <person name="Santamaria R.I."/>
            <person name="Perez-Carrascal O.M."/>
            <person name="Juarez S."/>
            <person name="Lozano L."/>
            <person name="Martinez-Flores I."/>
            <person name="Martinez-Romero E."/>
            <person name="Cevallos M."/>
            <person name="Romero D."/>
            <person name="Davila G."/>
            <person name="Gonzalez V."/>
        </authorList>
    </citation>
    <scope>NUCLEOTIDE SEQUENCE [LARGE SCALE GENOMIC DNA]</scope>
    <source>
        <strain evidence="1 2">IE4872</strain>
        <plasmid evidence="2">prgalie4872c</plasmid>
    </source>
</reference>
<evidence type="ECO:0000313" key="1">
    <source>
        <dbReference type="EMBL" id="APO70297.1"/>
    </source>
</evidence>
<dbReference type="Pfam" id="PF05861">
    <property type="entry name" value="PhnI"/>
    <property type="match status" value="1"/>
</dbReference>
<accession>A0A1L5NQX9</accession>
<dbReference type="Proteomes" id="UP000184749">
    <property type="component" value="Plasmid pRgalIE4872c"/>
</dbReference>
<protein>
    <submittedName>
        <fullName evidence="1">Phosphonate metabolism protein PhnI 2</fullName>
    </submittedName>
</protein>
<proteinExistence type="predicted"/>
<dbReference type="RefSeq" id="WP_074070820.1">
    <property type="nucleotide sequence ID" value="NZ_CP017104.1"/>
</dbReference>
<gene>
    <name evidence="1" type="primary">phnI-2</name>
    <name evidence="1" type="ORF">IE4872_PC00270</name>
</gene>
<dbReference type="AlphaFoldDB" id="A0A1L5NQX9"/>
<dbReference type="OrthoDB" id="9790536at2"/>
<organism evidence="1 2">
    <name type="scientific">Rhizobium gallicum</name>
    <dbReference type="NCBI Taxonomy" id="56730"/>
    <lineage>
        <taxon>Bacteria</taxon>
        <taxon>Pseudomonadati</taxon>
        <taxon>Pseudomonadota</taxon>
        <taxon>Alphaproteobacteria</taxon>
        <taxon>Hyphomicrobiales</taxon>
        <taxon>Rhizobiaceae</taxon>
        <taxon>Rhizobium/Agrobacterium group</taxon>
        <taxon>Rhizobium</taxon>
    </lineage>
</organism>
<sequence>MAYVAVKGGEQAILNSHRLIAEDRRGDPKVPELIVSQIAEQLGLAVDRVMCEGSVYDRELAALALKQAQGDAVEAIFLLRAFRTTLPRFAVSNAIDTDRMAIQRRISATFKDVPGGQVLGSTYEYTHRLLDFDLLDNAEVEETKAELAATPLDANCPRAFDSISDEGLIEAEVSAPDEASVFDLTRVPLALPAGRDQRLQNLARGDEGFVVGLAYSALRGYGAAHPYVGETRVGDVAIEVVPEELGFPVSIGDITVTECQMLDLFAGSDDEPARFTRGYGLSFGKSERKAMGMAIVDRSLRSREYGEDVKYPAQDEEFVLSHTDNLEAAGFVSHLTLPHYVDFQGDLHFIRQLHEEQAGSRSTKEAAE</sequence>
<keyword evidence="1" id="KW-0614">Plasmid</keyword>
<dbReference type="EMBL" id="CP017104">
    <property type="protein sequence ID" value="APO70297.1"/>
    <property type="molecule type" value="Genomic_DNA"/>
</dbReference>
<evidence type="ECO:0000313" key="2">
    <source>
        <dbReference type="Proteomes" id="UP000184749"/>
    </source>
</evidence>
<geneLocation type="plasmid" evidence="2">
    <name>prgalie4872c</name>
</geneLocation>
<name>A0A1L5NQX9_9HYPH</name>
<dbReference type="InterPro" id="IPR008773">
    <property type="entry name" value="PhnI"/>
</dbReference>
<dbReference type="GO" id="GO:0019634">
    <property type="term" value="P:organic phosphonate metabolic process"/>
    <property type="evidence" value="ECO:0007669"/>
    <property type="project" value="InterPro"/>
</dbReference>